<dbReference type="Proteomes" id="UP000003822">
    <property type="component" value="Unassembled WGS sequence"/>
</dbReference>
<gene>
    <name evidence="2" type="ORF">HMPREF0045_00554</name>
</gene>
<dbReference type="EMBL" id="ACRN01000002">
    <property type="protein sequence ID" value="EHM89141.1"/>
    <property type="molecule type" value="Genomic_DNA"/>
</dbReference>
<proteinExistence type="predicted"/>
<feature type="compositionally biased region" description="Low complexity" evidence="1">
    <location>
        <begin position="91"/>
        <end position="108"/>
    </location>
</feature>
<evidence type="ECO:0000256" key="1">
    <source>
        <dbReference type="SAM" id="MobiDB-lite"/>
    </source>
</evidence>
<name>G9PEG1_9ACTO</name>
<sequence>MTTRATTSFMADAYSPDALVRARRRLLTCAPDSGHQSLGEAQLRELAEQNWTPPAIARLDATTIKAADPVTRALLAESVRESLERDSSQNAPTAPTTTRAQDTTPSLG</sequence>
<keyword evidence="3" id="KW-1185">Reference proteome</keyword>
<accession>G9PEG1</accession>
<comment type="caution">
    <text evidence="2">The sequence shown here is derived from an EMBL/GenBank/DDBJ whole genome shotgun (WGS) entry which is preliminary data.</text>
</comment>
<feature type="region of interest" description="Disordered" evidence="1">
    <location>
        <begin position="79"/>
        <end position="108"/>
    </location>
</feature>
<reference evidence="2 3" key="1">
    <citation type="submission" date="2011-10" db="EMBL/GenBank/DDBJ databases">
        <title>The Genome Sequence of Actinomyces graevenitzii C83.</title>
        <authorList>
            <consortium name="The Broad Institute Genome Sequencing Platform"/>
            <consortium name="The Broad Institute Genome Sequencing Center for Infectious Disease"/>
            <person name="Earl A."/>
            <person name="Ward D."/>
            <person name="Feldgarden M."/>
            <person name="Gevers D."/>
            <person name="Sibley C.D."/>
            <person name="Field T.R."/>
            <person name="Grinwis M."/>
            <person name="Eshaghurshan C.S."/>
            <person name="Surette M.G."/>
            <person name="Young S.K."/>
            <person name="Zeng Q."/>
            <person name="Gargeya S."/>
            <person name="Fitzgerald M."/>
            <person name="Haas B."/>
            <person name="Abouelleil A."/>
            <person name="Alvarado L."/>
            <person name="Arachchi H.M."/>
            <person name="Berlin A."/>
            <person name="Brown A."/>
            <person name="Chapman S.B."/>
            <person name="Chen Z."/>
            <person name="Dunbar C."/>
            <person name="Freedman E."/>
            <person name="Gearin G."/>
            <person name="Goldberg J."/>
            <person name="Griggs A."/>
            <person name="Gujja S."/>
            <person name="Heiman D."/>
            <person name="Howarth C."/>
            <person name="Larson L."/>
            <person name="Lui A."/>
            <person name="MacDonald P.J.P."/>
            <person name="Montmayeur A."/>
            <person name="Murphy C."/>
            <person name="Neiman D."/>
            <person name="Pearson M."/>
            <person name="Priest M."/>
            <person name="Roberts A."/>
            <person name="Saif S."/>
            <person name="Shea T."/>
            <person name="Shenoy N."/>
            <person name="Sisk P."/>
            <person name="Stolte C."/>
            <person name="Sykes S."/>
            <person name="Wortman J."/>
            <person name="Nusbaum C."/>
            <person name="Birren B."/>
        </authorList>
    </citation>
    <scope>NUCLEOTIDE SEQUENCE [LARGE SCALE GENOMIC DNA]</scope>
    <source>
        <strain evidence="2 3">C83</strain>
    </source>
</reference>
<dbReference type="AlphaFoldDB" id="G9PEG1"/>
<dbReference type="RefSeq" id="WP_005985304.1">
    <property type="nucleotide sequence ID" value="NZ_JH470338.1"/>
</dbReference>
<evidence type="ECO:0000313" key="2">
    <source>
        <dbReference type="EMBL" id="EHM89141.1"/>
    </source>
</evidence>
<protein>
    <submittedName>
        <fullName evidence="2">Uncharacterized protein</fullName>
    </submittedName>
</protein>
<dbReference type="STRING" id="435830.HMPREF0045_00554"/>
<dbReference type="HOGENOM" id="CLU_2191310_0_0_11"/>
<organism evidence="2 3">
    <name type="scientific">Actinomyces graevenitzii C83</name>
    <dbReference type="NCBI Taxonomy" id="435830"/>
    <lineage>
        <taxon>Bacteria</taxon>
        <taxon>Bacillati</taxon>
        <taxon>Actinomycetota</taxon>
        <taxon>Actinomycetes</taxon>
        <taxon>Actinomycetales</taxon>
        <taxon>Actinomycetaceae</taxon>
        <taxon>Actinomyces</taxon>
    </lineage>
</organism>
<evidence type="ECO:0000313" key="3">
    <source>
        <dbReference type="Proteomes" id="UP000003822"/>
    </source>
</evidence>